<comment type="caution">
    <text evidence="1">The sequence shown here is derived from an EMBL/GenBank/DDBJ whole genome shotgun (WGS) entry which is preliminary data.</text>
</comment>
<dbReference type="AlphaFoldDB" id="A0A8J3Q1I8"/>
<evidence type="ECO:0000313" key="1">
    <source>
        <dbReference type="EMBL" id="GIG85035.1"/>
    </source>
</evidence>
<evidence type="ECO:0000313" key="2">
    <source>
        <dbReference type="Proteomes" id="UP000630097"/>
    </source>
</evidence>
<proteinExistence type="predicted"/>
<dbReference type="EMBL" id="BONV01000070">
    <property type="protein sequence ID" value="GIG85035.1"/>
    <property type="molecule type" value="Genomic_DNA"/>
</dbReference>
<dbReference type="RefSeq" id="WP_239116296.1">
    <property type="nucleotide sequence ID" value="NZ_BAABHH010000046.1"/>
</dbReference>
<name>A0A8J3Q1I8_9ACTN</name>
<evidence type="ECO:0008006" key="3">
    <source>
        <dbReference type="Google" id="ProtNLM"/>
    </source>
</evidence>
<protein>
    <recommendedName>
        <fullName evidence="3">DUF1579 domain-containing protein</fullName>
    </recommendedName>
</protein>
<dbReference type="Proteomes" id="UP000630097">
    <property type="component" value="Unassembled WGS sequence"/>
</dbReference>
<keyword evidence="2" id="KW-1185">Reference proteome</keyword>
<reference evidence="1 2" key="1">
    <citation type="submission" date="2021-01" db="EMBL/GenBank/DDBJ databases">
        <title>Whole genome shotgun sequence of Planotetraspora kaengkrachanensis NBRC 104272.</title>
        <authorList>
            <person name="Komaki H."/>
            <person name="Tamura T."/>
        </authorList>
    </citation>
    <scope>NUCLEOTIDE SEQUENCE [LARGE SCALE GENOMIC DNA]</scope>
    <source>
        <strain evidence="1 2">NBRC 104272</strain>
    </source>
</reference>
<gene>
    <name evidence="1" type="ORF">Pka01_81620</name>
</gene>
<organism evidence="1 2">
    <name type="scientific">Planotetraspora kaengkrachanensis</name>
    <dbReference type="NCBI Taxonomy" id="575193"/>
    <lineage>
        <taxon>Bacteria</taxon>
        <taxon>Bacillati</taxon>
        <taxon>Actinomycetota</taxon>
        <taxon>Actinomycetes</taxon>
        <taxon>Streptosporangiales</taxon>
        <taxon>Streptosporangiaceae</taxon>
        <taxon>Planotetraspora</taxon>
    </lineage>
</organism>
<sequence>MGDRHPALARLDVLAGLWTVRPKVPGLGSAWTEFAWQDGGAFLRQVSDIDSMPDTAPQAWRENAPFPTIALIGLDDAGEEFTMLYADARGVHRVYRMTFADGEWQMWRDAPGFNQRFSGRLSPDGDVIEGRWEMSRDGVTWNLDFELTYSRARDSLQSG</sequence>
<accession>A0A8J3Q1I8</accession>